<dbReference type="AlphaFoldDB" id="A0ABD3B007"/>
<dbReference type="EMBL" id="JBJUIK010000001">
    <property type="protein sequence ID" value="KAL3536852.1"/>
    <property type="molecule type" value="Genomic_DNA"/>
</dbReference>
<evidence type="ECO:0008006" key="7">
    <source>
        <dbReference type="Google" id="ProtNLM"/>
    </source>
</evidence>
<dbReference type="PRINTS" id="PR00081">
    <property type="entry name" value="GDHRDH"/>
</dbReference>
<dbReference type="Proteomes" id="UP001630127">
    <property type="component" value="Unassembled WGS sequence"/>
</dbReference>
<keyword evidence="2" id="KW-0521">NADP</keyword>
<reference evidence="5 6" key="1">
    <citation type="submission" date="2024-11" db="EMBL/GenBank/DDBJ databases">
        <title>A near-complete genome assembly of Cinchona calisaya.</title>
        <authorList>
            <person name="Lian D.C."/>
            <person name="Zhao X.W."/>
            <person name="Wei L."/>
        </authorList>
    </citation>
    <scope>NUCLEOTIDE SEQUENCE [LARGE SCALE GENOMIC DNA]</scope>
    <source>
        <tissue evidence="5">Nenye</tissue>
    </source>
</reference>
<dbReference type="InterPro" id="IPR036291">
    <property type="entry name" value="NAD(P)-bd_dom_sf"/>
</dbReference>
<evidence type="ECO:0000256" key="3">
    <source>
        <dbReference type="ARBA" id="ARBA00023002"/>
    </source>
</evidence>
<keyword evidence="3" id="KW-0560">Oxidoreductase</keyword>
<dbReference type="PANTHER" id="PTHR43490">
    <property type="entry name" value="(+)-NEOMENTHOL DEHYDROGENASE"/>
    <property type="match status" value="1"/>
</dbReference>
<comment type="similarity">
    <text evidence="1 4">Belongs to the short-chain dehydrogenases/reductases (SDR) family.</text>
</comment>
<comment type="caution">
    <text evidence="5">The sequence shown here is derived from an EMBL/GenBank/DDBJ whole genome shotgun (WGS) entry which is preliminary data.</text>
</comment>
<dbReference type="PRINTS" id="PR00080">
    <property type="entry name" value="SDRFAMILY"/>
</dbReference>
<organism evidence="5 6">
    <name type="scientific">Cinchona calisaya</name>
    <dbReference type="NCBI Taxonomy" id="153742"/>
    <lineage>
        <taxon>Eukaryota</taxon>
        <taxon>Viridiplantae</taxon>
        <taxon>Streptophyta</taxon>
        <taxon>Embryophyta</taxon>
        <taxon>Tracheophyta</taxon>
        <taxon>Spermatophyta</taxon>
        <taxon>Magnoliopsida</taxon>
        <taxon>eudicotyledons</taxon>
        <taxon>Gunneridae</taxon>
        <taxon>Pentapetalae</taxon>
        <taxon>asterids</taxon>
        <taxon>lamiids</taxon>
        <taxon>Gentianales</taxon>
        <taxon>Rubiaceae</taxon>
        <taxon>Cinchonoideae</taxon>
        <taxon>Cinchoneae</taxon>
        <taxon>Cinchona</taxon>
    </lineage>
</organism>
<dbReference type="PANTHER" id="PTHR43490:SF98">
    <property type="entry name" value="OS02G0640600 PROTEIN"/>
    <property type="match status" value="1"/>
</dbReference>
<evidence type="ECO:0000313" key="6">
    <source>
        <dbReference type="Proteomes" id="UP001630127"/>
    </source>
</evidence>
<name>A0ABD3B007_9GENT</name>
<dbReference type="Pfam" id="PF13561">
    <property type="entry name" value="adh_short_C2"/>
    <property type="match status" value="1"/>
</dbReference>
<dbReference type="SUPFAM" id="SSF51735">
    <property type="entry name" value="NAD(P)-binding Rossmann-fold domains"/>
    <property type="match status" value="1"/>
</dbReference>
<protein>
    <recommendedName>
        <fullName evidence="7">(+)-neomenthol dehydrogenase</fullName>
    </recommendedName>
</protein>
<evidence type="ECO:0000256" key="4">
    <source>
        <dbReference type="RuleBase" id="RU000363"/>
    </source>
</evidence>
<dbReference type="FunFam" id="3.40.50.720:FF:000312">
    <property type="entry name" value="(+)-neomenthol dehydrogenase"/>
    <property type="match status" value="1"/>
</dbReference>
<dbReference type="InterPro" id="IPR002347">
    <property type="entry name" value="SDR_fam"/>
</dbReference>
<dbReference type="GO" id="GO:0016491">
    <property type="term" value="F:oxidoreductase activity"/>
    <property type="evidence" value="ECO:0007669"/>
    <property type="project" value="UniProtKB-KW"/>
</dbReference>
<sequence>MAEATNVNSQKRYAVVTGANKGIGLEICRQLASHGIVVVLTARDKKRGLDALHQLKGSGAVSNNLLFHQLDVANSSSVASLAEFIKTQFGRLDILVNNAAISGGILDGDAVRASLTAGVEINWDHAVTQTYEFTVECLQIYYGARRMVEALLPLLQLSQSPRIVNVSSSIGKLEYISNGWAKEILSDADKLTEERVDEVLNVFLEDFREGAKEAKGWPMAYMVSKAALNGYTRILAKKFPNFKVNCVCPGFVKTDINCNTGNLTVEEGSETPVMLALLPDEGPSGFFFRRKEVTPFGCE</sequence>
<gene>
    <name evidence="5" type="ORF">ACH5RR_000218</name>
</gene>
<evidence type="ECO:0000313" key="5">
    <source>
        <dbReference type="EMBL" id="KAL3536852.1"/>
    </source>
</evidence>
<evidence type="ECO:0000256" key="1">
    <source>
        <dbReference type="ARBA" id="ARBA00006484"/>
    </source>
</evidence>
<keyword evidence="6" id="KW-1185">Reference proteome</keyword>
<dbReference type="Gene3D" id="3.40.50.720">
    <property type="entry name" value="NAD(P)-binding Rossmann-like Domain"/>
    <property type="match status" value="1"/>
</dbReference>
<proteinExistence type="inferred from homology"/>
<accession>A0ABD3B007</accession>
<dbReference type="Pfam" id="PF00106">
    <property type="entry name" value="adh_short"/>
    <property type="match status" value="1"/>
</dbReference>
<evidence type="ECO:0000256" key="2">
    <source>
        <dbReference type="ARBA" id="ARBA00022857"/>
    </source>
</evidence>